<reference evidence="2" key="1">
    <citation type="submission" date="2024-04" db="UniProtKB">
        <authorList>
            <consortium name="EnsemblMetazoa"/>
        </authorList>
    </citation>
    <scope>IDENTIFICATION</scope>
    <source>
        <strain evidence="2">EBRO</strain>
    </source>
</reference>
<accession>A0AAG5DPY9</accession>
<feature type="region of interest" description="Disordered" evidence="1">
    <location>
        <begin position="1"/>
        <end position="52"/>
    </location>
</feature>
<name>A0AAG5DPY9_ANOAO</name>
<evidence type="ECO:0000313" key="3">
    <source>
        <dbReference type="Proteomes" id="UP000075880"/>
    </source>
</evidence>
<keyword evidence="3" id="KW-1185">Reference proteome</keyword>
<protein>
    <submittedName>
        <fullName evidence="2">Uncharacterized protein</fullName>
    </submittedName>
</protein>
<dbReference type="Proteomes" id="UP000075880">
    <property type="component" value="Unassembled WGS sequence"/>
</dbReference>
<organism evidence="2 3">
    <name type="scientific">Anopheles atroparvus</name>
    <name type="common">European mosquito</name>
    <dbReference type="NCBI Taxonomy" id="41427"/>
    <lineage>
        <taxon>Eukaryota</taxon>
        <taxon>Metazoa</taxon>
        <taxon>Ecdysozoa</taxon>
        <taxon>Arthropoda</taxon>
        <taxon>Hexapoda</taxon>
        <taxon>Insecta</taxon>
        <taxon>Pterygota</taxon>
        <taxon>Neoptera</taxon>
        <taxon>Endopterygota</taxon>
        <taxon>Diptera</taxon>
        <taxon>Nematocera</taxon>
        <taxon>Culicoidea</taxon>
        <taxon>Culicidae</taxon>
        <taxon>Anophelinae</taxon>
        <taxon>Anopheles</taxon>
    </lineage>
</organism>
<dbReference type="EnsemblMetazoa" id="ENSAATROPT014671">
    <property type="protein sequence ID" value="ENSAATROPP013362"/>
    <property type="gene ID" value="ENSAATROPG011901"/>
</dbReference>
<evidence type="ECO:0000313" key="2">
    <source>
        <dbReference type="EnsemblMetazoa" id="ENSAATROPP013362"/>
    </source>
</evidence>
<evidence type="ECO:0000256" key="1">
    <source>
        <dbReference type="SAM" id="MobiDB-lite"/>
    </source>
</evidence>
<feature type="compositionally biased region" description="Basic and acidic residues" evidence="1">
    <location>
        <begin position="123"/>
        <end position="132"/>
    </location>
</feature>
<dbReference type="AlphaFoldDB" id="A0AAG5DPY9"/>
<proteinExistence type="predicted"/>
<feature type="region of interest" description="Disordered" evidence="1">
    <location>
        <begin position="96"/>
        <end position="154"/>
    </location>
</feature>
<sequence length="358" mass="39725">MELSDQDSTPDEPSSNLQHHFQHTSSHQHPRLIQPLPIPAAPALPPRGRSQSVDTGIIRAHANSSSWQALLEPEEAITRSEPYYCSTDSLNCATPWSSTPTPLPSPGPPMATGATSKVSCESILERIDENRPSESFPRTTGQSPHAKRRYSDHHSPLFSLTKPNVYPEKRQSEPTIRCAFYNKGFDALCPRQPPKRVLSQNDLPRAGRVLRRQISTICELNLADGSPMALGDDWRLTEMPKFRYCISDESGHCIDFDTVLPSGGLADIDDEDILRDALRFEENFVEKCAQICPEPNSLCLESIEEQVLVEMKTSGALGKGGGNGCGDKDSEKEASFDDEVIYENVKLCRKCGHQRIKL</sequence>
<feature type="compositionally biased region" description="Acidic residues" evidence="1">
    <location>
        <begin position="1"/>
        <end position="10"/>
    </location>
</feature>
<feature type="compositionally biased region" description="Basic residues" evidence="1">
    <location>
        <begin position="20"/>
        <end position="30"/>
    </location>
</feature>
<feature type="compositionally biased region" description="Pro residues" evidence="1">
    <location>
        <begin position="36"/>
        <end position="45"/>
    </location>
</feature>